<dbReference type="PANTHER" id="PTHR30524">
    <property type="entry name" value="MANNITOL-1-PHOSPHATE 5-DEHYDROGENASE"/>
    <property type="match status" value="1"/>
</dbReference>
<dbReference type="Gene3D" id="3.40.50.720">
    <property type="entry name" value="NAD(P)-binding Rossmann-like Domain"/>
    <property type="match status" value="1"/>
</dbReference>
<organism evidence="5 6">
    <name type="scientific">Pigmentiphaga aceris</name>
    <dbReference type="NCBI Taxonomy" id="1940612"/>
    <lineage>
        <taxon>Bacteria</taxon>
        <taxon>Pseudomonadati</taxon>
        <taxon>Pseudomonadota</taxon>
        <taxon>Betaproteobacteria</taxon>
        <taxon>Burkholderiales</taxon>
        <taxon>Alcaligenaceae</taxon>
        <taxon>Pigmentiphaga</taxon>
    </lineage>
</organism>
<keyword evidence="6" id="KW-1185">Reference proteome</keyword>
<keyword evidence="1" id="KW-0560">Oxidoreductase</keyword>
<evidence type="ECO:0000259" key="3">
    <source>
        <dbReference type="Pfam" id="PF01232"/>
    </source>
</evidence>
<dbReference type="EMBL" id="CP043046">
    <property type="protein sequence ID" value="QEI07644.1"/>
    <property type="molecule type" value="Genomic_DNA"/>
</dbReference>
<evidence type="ECO:0000313" key="5">
    <source>
        <dbReference type="EMBL" id="QEI07644.1"/>
    </source>
</evidence>
<reference evidence="5 6" key="1">
    <citation type="submission" date="2019-08" db="EMBL/GenBank/DDBJ databases">
        <title>Amphibian skin-associated Pigmentiphaga: genome sequence and occurrence across geography and hosts.</title>
        <authorList>
            <person name="Bletz M.C."/>
            <person name="Bunk B."/>
            <person name="Sproeer C."/>
            <person name="Biwer P."/>
            <person name="Reiter S."/>
            <person name="Rabemananjara F.C.E."/>
            <person name="Schulz S."/>
            <person name="Overmann J."/>
            <person name="Vences M."/>
        </authorList>
    </citation>
    <scope>NUCLEOTIDE SEQUENCE [LARGE SCALE GENOMIC DNA]</scope>
    <source>
        <strain evidence="5 6">Mada1488</strain>
    </source>
</reference>
<evidence type="ECO:0000256" key="1">
    <source>
        <dbReference type="ARBA" id="ARBA00023002"/>
    </source>
</evidence>
<proteinExistence type="predicted"/>
<name>A0A5C0B1A5_9BURK</name>
<sequence>MAQPILQFGTSRFLLAHVDLFVSEALAQGDAGKALGGITLVQSTSNPASAARVAALAGGAGYPVRIRGLAGGERVDRTVQCTAVKEAVQADAQWPQLRQAFVHDVQVVVSNTADRGYQLDDSDNAALLADTSPAPRSFPAKLLVLLHGRWQANPQAPLSLLPCELIEKNGEVLRDLVMSLAAQWQLDTAFIAWLRDHCVWANSLVDRIVSEAIEPVGAVAEPYALWAIEAQPRLVLPCVHPAIVLTDDLARHERLKLFLLNAAHTWLAERWQLDGRPADETVRAAMADTALRTELEALWLDEIVPVFVALGEGAAAMAYLVDLRERLENPFLDHRIADIAQNHAQKKQRRLAPIVTMAAEHAPLLKQPRLLAALANVATPSGQAS</sequence>
<dbReference type="Gene3D" id="1.10.1040.10">
    <property type="entry name" value="N-(1-d-carboxylethyl)-l-norvaline Dehydrogenase, domain 2"/>
    <property type="match status" value="1"/>
</dbReference>
<evidence type="ECO:0000256" key="2">
    <source>
        <dbReference type="ARBA" id="ARBA00023027"/>
    </source>
</evidence>
<dbReference type="AlphaFoldDB" id="A0A5C0B1A5"/>
<evidence type="ECO:0000313" key="6">
    <source>
        <dbReference type="Proteomes" id="UP000325161"/>
    </source>
</evidence>
<dbReference type="Pfam" id="PF08125">
    <property type="entry name" value="Mannitol_dh_C"/>
    <property type="match status" value="1"/>
</dbReference>
<dbReference type="Proteomes" id="UP000325161">
    <property type="component" value="Chromosome"/>
</dbReference>
<feature type="domain" description="Mannitol dehydrogenase N-terminal" evidence="3">
    <location>
        <begin position="110"/>
        <end position="231"/>
    </location>
</feature>
<dbReference type="InterPro" id="IPR013328">
    <property type="entry name" value="6PGD_dom2"/>
</dbReference>
<dbReference type="SUPFAM" id="SSF48179">
    <property type="entry name" value="6-phosphogluconate dehydrogenase C-terminal domain-like"/>
    <property type="match status" value="1"/>
</dbReference>
<evidence type="ECO:0000259" key="4">
    <source>
        <dbReference type="Pfam" id="PF08125"/>
    </source>
</evidence>
<dbReference type="InterPro" id="IPR008927">
    <property type="entry name" value="6-PGluconate_DH-like_C_sf"/>
</dbReference>
<dbReference type="KEGG" id="pacr:FXN63_18720"/>
<dbReference type="InterPro" id="IPR036291">
    <property type="entry name" value="NAD(P)-bd_dom_sf"/>
</dbReference>
<feature type="domain" description="Mannitol dehydrogenase C-terminal" evidence="4">
    <location>
        <begin position="248"/>
        <end position="375"/>
    </location>
</feature>
<dbReference type="OrthoDB" id="9768714at2"/>
<accession>A0A5C0B1A5</accession>
<gene>
    <name evidence="5" type="ORF">FXN63_18720</name>
</gene>
<dbReference type="InterPro" id="IPR013118">
    <property type="entry name" value="Mannitol_DH_C"/>
</dbReference>
<dbReference type="Pfam" id="PF01232">
    <property type="entry name" value="Mannitol_dh"/>
    <property type="match status" value="1"/>
</dbReference>
<dbReference type="RefSeq" id="WP_148816691.1">
    <property type="nucleotide sequence ID" value="NZ_CP043046.1"/>
</dbReference>
<dbReference type="SUPFAM" id="SSF51735">
    <property type="entry name" value="NAD(P)-binding Rossmann-fold domains"/>
    <property type="match status" value="1"/>
</dbReference>
<dbReference type="InterPro" id="IPR013131">
    <property type="entry name" value="Mannitol_DH_N"/>
</dbReference>
<protein>
    <submittedName>
        <fullName evidence="5">Mannitol dehydrogenase family protein</fullName>
    </submittedName>
</protein>
<dbReference type="PANTHER" id="PTHR30524:SF0">
    <property type="entry name" value="ALTRONATE OXIDOREDUCTASE-RELATED"/>
    <property type="match status" value="1"/>
</dbReference>
<keyword evidence="2" id="KW-0520">NAD</keyword>
<dbReference type="GO" id="GO:0016491">
    <property type="term" value="F:oxidoreductase activity"/>
    <property type="evidence" value="ECO:0007669"/>
    <property type="project" value="UniProtKB-KW"/>
</dbReference>